<dbReference type="Gene3D" id="1.10.1280.10">
    <property type="entry name" value="Di-copper center containing domain from catechol oxidase"/>
    <property type="match status" value="1"/>
</dbReference>
<protein>
    <recommendedName>
        <fullName evidence="4">Tyrosinase copper-binding domain-containing protein</fullName>
    </recommendedName>
</protein>
<keyword evidence="3" id="KW-0732">Signal</keyword>
<evidence type="ECO:0000256" key="3">
    <source>
        <dbReference type="SAM" id="SignalP"/>
    </source>
</evidence>
<evidence type="ECO:0000256" key="1">
    <source>
        <dbReference type="ARBA" id="ARBA00022723"/>
    </source>
</evidence>
<comment type="caution">
    <text evidence="5">The sequence shown here is derived from an EMBL/GenBank/DDBJ whole genome shotgun (WGS) entry which is preliminary data.</text>
</comment>
<feature type="chain" id="PRO_5015557910" description="Tyrosinase copper-binding domain-containing protein" evidence="3">
    <location>
        <begin position="22"/>
        <end position="427"/>
    </location>
</feature>
<dbReference type="EMBL" id="MBFS01000188">
    <property type="protein sequence ID" value="PVV03825.1"/>
    <property type="molecule type" value="Genomic_DNA"/>
</dbReference>
<dbReference type="InterPro" id="IPR050316">
    <property type="entry name" value="Tyrosinase/Hemocyanin"/>
</dbReference>
<dbReference type="SUPFAM" id="SSF48056">
    <property type="entry name" value="Di-copper centre-containing domain"/>
    <property type="match status" value="1"/>
</dbReference>
<evidence type="ECO:0000313" key="5">
    <source>
        <dbReference type="EMBL" id="PVV03825.1"/>
    </source>
</evidence>
<feature type="domain" description="Tyrosinase copper-binding" evidence="4">
    <location>
        <begin position="76"/>
        <end position="93"/>
    </location>
</feature>
<dbReference type="GO" id="GO:0046872">
    <property type="term" value="F:metal ion binding"/>
    <property type="evidence" value="ECO:0007669"/>
    <property type="project" value="UniProtKB-KW"/>
</dbReference>
<dbReference type="Proteomes" id="UP000245609">
    <property type="component" value="Unassembled WGS sequence"/>
</dbReference>
<dbReference type="AlphaFoldDB" id="A0A2T9ZGW2"/>
<reference evidence="5 6" key="1">
    <citation type="journal article" date="2018" name="MBio">
        <title>Comparative Genomics Reveals the Core Gene Toolbox for the Fungus-Insect Symbiosis.</title>
        <authorList>
            <person name="Wang Y."/>
            <person name="Stata M."/>
            <person name="Wang W."/>
            <person name="Stajich J.E."/>
            <person name="White M.M."/>
            <person name="Moncalvo J.M."/>
        </authorList>
    </citation>
    <scope>NUCLEOTIDE SEQUENCE [LARGE SCALE GENOMIC DNA]</scope>
    <source>
        <strain evidence="5 6">SC-DP-2</strain>
    </source>
</reference>
<proteinExistence type="predicted"/>
<evidence type="ECO:0000313" key="6">
    <source>
        <dbReference type="Proteomes" id="UP000245609"/>
    </source>
</evidence>
<dbReference type="OrthoDB" id="6132182at2759"/>
<dbReference type="STRING" id="133381.A0A2T9ZGW2"/>
<sequence>MLFNAFLKLTLLALACTNVHSQVLQPKCSSIFTRKNVNNVSGNEWNMIKNVLNQMQKDGHIARLAGLHDRLNYYIHGNPMFLPFHRRLTQDFEEIGRKYDPNFFIPFWNAANDFRAPEKNVLFSPSNLGGNGNPMGGDCVKNGVLQGWTMSYPNLHCLRRKFMGASDQLPTWYSPEFITSIIQTSNSYDNFRNNLESSLHAVVHTGIGGDMATLWSPNDFIFYLHHANIDRIWWKWQNAKQNSLMRYDGPSRASRGAANLNDILPDYGERVGDVMALGYGKMCYMYEDTNALNRLLEDNPLLAQNNTTPDSLSVVTREGEFVNFRNSVAYRRFRSLSNSTISKFFPAIAEGNFNANLFEMNDQKANLRAISQDELEVTGGTMLPVPSDVPDEFIEMHQMDKNEVNEVTARMKELANALNTEGYISPN</sequence>
<evidence type="ECO:0000256" key="2">
    <source>
        <dbReference type="ARBA" id="ARBA00023008"/>
    </source>
</evidence>
<dbReference type="PRINTS" id="PR00092">
    <property type="entry name" value="TYROSINASE"/>
</dbReference>
<dbReference type="InterPro" id="IPR008922">
    <property type="entry name" value="Di-copper_centre_dom_sf"/>
</dbReference>
<gene>
    <name evidence="5" type="ORF">BB560_001697</name>
</gene>
<dbReference type="InterPro" id="IPR002227">
    <property type="entry name" value="Tyrosinase_Cu-bd"/>
</dbReference>
<evidence type="ECO:0000259" key="4">
    <source>
        <dbReference type="PROSITE" id="PS00497"/>
    </source>
</evidence>
<feature type="signal peptide" evidence="3">
    <location>
        <begin position="1"/>
        <end position="21"/>
    </location>
</feature>
<dbReference type="Pfam" id="PF00264">
    <property type="entry name" value="Tyrosinase"/>
    <property type="match status" value="1"/>
</dbReference>
<dbReference type="PROSITE" id="PS00497">
    <property type="entry name" value="TYROSINASE_1"/>
    <property type="match status" value="1"/>
</dbReference>
<keyword evidence="6" id="KW-1185">Reference proteome</keyword>
<name>A0A2T9ZGW2_9FUNG</name>
<keyword evidence="1" id="KW-0479">Metal-binding</keyword>
<accession>A0A2T9ZGW2</accession>
<dbReference type="PANTHER" id="PTHR11474:SF126">
    <property type="entry name" value="TYROSINASE-LIKE PROTEIN TYR-1-RELATED"/>
    <property type="match status" value="1"/>
</dbReference>
<dbReference type="PANTHER" id="PTHR11474">
    <property type="entry name" value="TYROSINASE FAMILY MEMBER"/>
    <property type="match status" value="1"/>
</dbReference>
<dbReference type="GO" id="GO:0016491">
    <property type="term" value="F:oxidoreductase activity"/>
    <property type="evidence" value="ECO:0007669"/>
    <property type="project" value="InterPro"/>
</dbReference>
<keyword evidence="2" id="KW-0186">Copper</keyword>
<organism evidence="5 6">
    <name type="scientific">Smittium megazygosporum</name>
    <dbReference type="NCBI Taxonomy" id="133381"/>
    <lineage>
        <taxon>Eukaryota</taxon>
        <taxon>Fungi</taxon>
        <taxon>Fungi incertae sedis</taxon>
        <taxon>Zoopagomycota</taxon>
        <taxon>Kickxellomycotina</taxon>
        <taxon>Harpellomycetes</taxon>
        <taxon>Harpellales</taxon>
        <taxon>Legeriomycetaceae</taxon>
        <taxon>Smittium</taxon>
    </lineage>
</organism>